<dbReference type="STRING" id="1903181.BTN85_0299"/>
<dbReference type="InterPro" id="IPR036792">
    <property type="entry name" value="Asp_carbatrfase_reg_C_sf"/>
</dbReference>
<evidence type="ECO:0000256" key="6">
    <source>
        <dbReference type="ARBA" id="ARBA00022975"/>
    </source>
</evidence>
<dbReference type="InterPro" id="IPR036793">
    <property type="entry name" value="Asp_carbatrfase_reg_N_sf"/>
</dbReference>
<dbReference type="InterPro" id="IPR020545">
    <property type="entry name" value="Asp_carbamoyltransf_reg_N"/>
</dbReference>
<evidence type="ECO:0000256" key="1">
    <source>
        <dbReference type="ARBA" id="ARBA00002565"/>
    </source>
</evidence>
<evidence type="ECO:0000259" key="9">
    <source>
        <dbReference type="Pfam" id="PF02748"/>
    </source>
</evidence>
<comment type="function">
    <text evidence="1 7">Involved in allosteric regulation of aspartate carbamoyltransferase.</text>
</comment>
<dbReference type="InParanoid" id="A0A1Q6DU03"/>
<dbReference type="InterPro" id="IPR020542">
    <property type="entry name" value="Asp_carbamoyltrfase_reg_C"/>
</dbReference>
<accession>A0A1Q6DU03</accession>
<dbReference type="FunCoup" id="A0A1Q6DU03">
    <property type="interactions" value="80"/>
</dbReference>
<evidence type="ECO:0000256" key="7">
    <source>
        <dbReference type="HAMAP-Rule" id="MF_00002"/>
    </source>
</evidence>
<organism evidence="10 11">
    <name type="scientific">Methanohalarchaeum thermophilum</name>
    <dbReference type="NCBI Taxonomy" id="1903181"/>
    <lineage>
        <taxon>Archaea</taxon>
        <taxon>Methanobacteriati</taxon>
        <taxon>Methanobacteriota</taxon>
        <taxon>Methanonatronarchaeia</taxon>
        <taxon>Methanonatronarchaeales</taxon>
        <taxon>Methanonatronarchaeaceae</taxon>
        <taxon>Candidatus Methanohalarchaeum</taxon>
    </lineage>
</organism>
<comment type="cofactor">
    <cofactor evidence="7">
        <name>Zn(2+)</name>
        <dbReference type="ChEBI" id="CHEBI:29105"/>
    </cofactor>
    <text evidence="7">Binds 1 zinc ion per subunit.</text>
</comment>
<protein>
    <recommendedName>
        <fullName evidence="3 7">Aspartate carbamoyltransferase regulatory chain</fullName>
    </recommendedName>
</protein>
<evidence type="ECO:0000256" key="2">
    <source>
        <dbReference type="ARBA" id="ARBA00010498"/>
    </source>
</evidence>
<comment type="subunit">
    <text evidence="7">Contains catalytic and regulatory chains.</text>
</comment>
<reference evidence="10" key="1">
    <citation type="submission" date="2016-12" db="EMBL/GenBank/DDBJ databases">
        <title>Discovery of methanogenic haloarchaea.</title>
        <authorList>
            <person name="Sorokin D.Y."/>
            <person name="Makarova K.S."/>
            <person name="Abbas B."/>
            <person name="Ferrer M."/>
            <person name="Golyshin P.N."/>
        </authorList>
    </citation>
    <scope>NUCLEOTIDE SEQUENCE [LARGE SCALE GENOMIC DNA]</scope>
    <source>
        <strain evidence="10">HMET1</strain>
    </source>
</reference>
<feature type="domain" description="Aspartate carbamoyltransferase regulatory subunit C-terminal" evidence="9">
    <location>
        <begin position="102"/>
        <end position="147"/>
    </location>
</feature>
<dbReference type="InterPro" id="IPR002801">
    <property type="entry name" value="Asp_carbamoylTrfase_reg"/>
</dbReference>
<name>A0A1Q6DU03_METT1</name>
<feature type="binding site" evidence="7">
    <location>
        <position position="113"/>
    </location>
    <ligand>
        <name>Zn(2+)</name>
        <dbReference type="ChEBI" id="CHEBI:29105"/>
    </ligand>
</feature>
<evidence type="ECO:0000256" key="3">
    <source>
        <dbReference type="ARBA" id="ARBA00021764"/>
    </source>
</evidence>
<dbReference type="AlphaFoldDB" id="A0A1Q6DU03"/>
<keyword evidence="5 7" id="KW-0862">Zinc</keyword>
<comment type="similarity">
    <text evidence="2 7">Belongs to the PyrI family.</text>
</comment>
<evidence type="ECO:0000256" key="5">
    <source>
        <dbReference type="ARBA" id="ARBA00022833"/>
    </source>
</evidence>
<dbReference type="EMBL" id="MSDW01000001">
    <property type="protein sequence ID" value="OKY77825.1"/>
    <property type="molecule type" value="Genomic_DNA"/>
</dbReference>
<dbReference type="GO" id="GO:0016740">
    <property type="term" value="F:transferase activity"/>
    <property type="evidence" value="ECO:0007669"/>
    <property type="project" value="UniProtKB-KW"/>
</dbReference>
<dbReference type="PANTHER" id="PTHR35805:SF1">
    <property type="entry name" value="ASPARTATE CARBAMOYLTRANSFERASE REGULATORY CHAIN"/>
    <property type="match status" value="1"/>
</dbReference>
<dbReference type="PANTHER" id="PTHR35805">
    <property type="entry name" value="ASPARTATE CARBAMOYLTRANSFERASE REGULATORY CHAIN"/>
    <property type="match status" value="1"/>
</dbReference>
<sequence>MEKELRVRPIKNGTVIDHLTAGLALKVVKILGIDETIKEVVSIVMNVSSESMGKKDIVKVENRELNSDEVDKISLIAPKATINIIRDHEIVEKHRVSLPDTVEEFIECPNSKCITNTNEPIKSKFKVINEKEVKLKCEYCQRTIKGEITGYIKKP</sequence>
<dbReference type="Gene3D" id="2.30.30.20">
    <property type="entry name" value="Aspartate carbamoyltransferase regulatory subunit, C-terminal domain"/>
    <property type="match status" value="1"/>
</dbReference>
<proteinExistence type="inferred from homology"/>
<comment type="caution">
    <text evidence="10">The sequence shown here is derived from an EMBL/GenBank/DDBJ whole genome shotgun (WGS) entry which is preliminary data.</text>
</comment>
<dbReference type="NCBIfam" id="TIGR00240">
    <property type="entry name" value="ATCase_reg"/>
    <property type="match status" value="1"/>
</dbReference>
<evidence type="ECO:0000313" key="10">
    <source>
        <dbReference type="EMBL" id="OKY77825.1"/>
    </source>
</evidence>
<dbReference type="GO" id="GO:0006207">
    <property type="term" value="P:'de novo' pyrimidine nucleobase biosynthetic process"/>
    <property type="evidence" value="ECO:0007669"/>
    <property type="project" value="InterPro"/>
</dbReference>
<evidence type="ECO:0000313" key="11">
    <source>
        <dbReference type="Proteomes" id="UP000185744"/>
    </source>
</evidence>
<dbReference type="GO" id="GO:0009347">
    <property type="term" value="C:aspartate carbamoyltransferase complex"/>
    <property type="evidence" value="ECO:0007669"/>
    <property type="project" value="InterPro"/>
</dbReference>
<dbReference type="SUPFAM" id="SSF57825">
    <property type="entry name" value="Aspartate carbamoyltransferase, Regulatory-chain, C-terminal domain"/>
    <property type="match status" value="1"/>
</dbReference>
<dbReference type="Pfam" id="PF02748">
    <property type="entry name" value="PyrI_C"/>
    <property type="match status" value="1"/>
</dbReference>
<feature type="binding site" evidence="7">
    <location>
        <position position="137"/>
    </location>
    <ligand>
        <name>Zn(2+)</name>
        <dbReference type="ChEBI" id="CHEBI:29105"/>
    </ligand>
</feature>
<dbReference type="Pfam" id="PF01948">
    <property type="entry name" value="PyrI"/>
    <property type="match status" value="1"/>
</dbReference>
<dbReference type="HAMAP" id="MF_00002">
    <property type="entry name" value="Asp_carb_tr_reg"/>
    <property type="match status" value="1"/>
</dbReference>
<feature type="domain" description="Aspartate carbamoyltransferase regulatory subunit N-terminal" evidence="8">
    <location>
        <begin position="5"/>
        <end position="96"/>
    </location>
</feature>
<dbReference type="Gene3D" id="3.30.70.140">
    <property type="entry name" value="Aspartate carbamoyltransferase regulatory subunit, N-terminal domain"/>
    <property type="match status" value="1"/>
</dbReference>
<evidence type="ECO:0000259" key="8">
    <source>
        <dbReference type="Pfam" id="PF01948"/>
    </source>
</evidence>
<dbReference type="SUPFAM" id="SSF54893">
    <property type="entry name" value="Aspartate carbamoyltransferase, Regulatory-chain, N-terminal domain"/>
    <property type="match status" value="1"/>
</dbReference>
<dbReference type="GO" id="GO:0006221">
    <property type="term" value="P:pyrimidine nucleotide biosynthetic process"/>
    <property type="evidence" value="ECO:0007669"/>
    <property type="project" value="UniProtKB-UniRule"/>
</dbReference>
<dbReference type="Proteomes" id="UP000185744">
    <property type="component" value="Unassembled WGS sequence"/>
</dbReference>
<evidence type="ECO:0000256" key="4">
    <source>
        <dbReference type="ARBA" id="ARBA00022723"/>
    </source>
</evidence>
<feature type="binding site" evidence="7">
    <location>
        <position position="108"/>
    </location>
    <ligand>
        <name>Zn(2+)</name>
        <dbReference type="ChEBI" id="CHEBI:29105"/>
    </ligand>
</feature>
<keyword evidence="4 7" id="KW-0479">Metal-binding</keyword>
<keyword evidence="6 7" id="KW-0665">Pyrimidine biosynthesis</keyword>
<dbReference type="GO" id="GO:0046872">
    <property type="term" value="F:metal ion binding"/>
    <property type="evidence" value="ECO:0007669"/>
    <property type="project" value="UniProtKB-KW"/>
</dbReference>
<feature type="binding site" evidence="7">
    <location>
        <position position="140"/>
    </location>
    <ligand>
        <name>Zn(2+)</name>
        <dbReference type="ChEBI" id="CHEBI:29105"/>
    </ligand>
</feature>
<keyword evidence="11" id="KW-1185">Reference proteome</keyword>
<gene>
    <name evidence="7" type="primary">pyrI</name>
    <name evidence="10" type="ORF">BTN85_0299</name>
</gene>